<dbReference type="AlphaFoldDB" id="A0A0L7LEG0"/>
<dbReference type="Proteomes" id="UP000037510">
    <property type="component" value="Unassembled WGS sequence"/>
</dbReference>
<dbReference type="InterPro" id="IPR017946">
    <property type="entry name" value="PLC-like_Pdiesterase_TIM-brl"/>
</dbReference>
<evidence type="ECO:0000313" key="1">
    <source>
        <dbReference type="EMBL" id="KOB73759.1"/>
    </source>
</evidence>
<feature type="non-terminal residue" evidence="1">
    <location>
        <position position="189"/>
    </location>
</feature>
<dbReference type="GO" id="GO:0006629">
    <property type="term" value="P:lipid metabolic process"/>
    <property type="evidence" value="ECO:0007669"/>
    <property type="project" value="InterPro"/>
</dbReference>
<name>A0A0L7LEG0_OPEBR</name>
<sequence>MTYGISRASEVAPDAEPIVQRLYPLFRGSYTGLPAFLRVHCTRSPEAHQVIVVYRDQSVFATGEFWEPQMLPSPWPQQDRITGLISYLKHIRRHPGTGFVHQAVLTPTPAFIVLRWISNLREKCAVPVKDQVLPALTEFSPGAPIPGNSAAGIWSPVNVVIADFVEMDDAVFPKTIIQLNTKLLKNTDI</sequence>
<organism evidence="1 2">
    <name type="scientific">Operophtera brumata</name>
    <name type="common">Winter moth</name>
    <name type="synonym">Phalaena brumata</name>
    <dbReference type="NCBI Taxonomy" id="104452"/>
    <lineage>
        <taxon>Eukaryota</taxon>
        <taxon>Metazoa</taxon>
        <taxon>Ecdysozoa</taxon>
        <taxon>Arthropoda</taxon>
        <taxon>Hexapoda</taxon>
        <taxon>Insecta</taxon>
        <taxon>Pterygota</taxon>
        <taxon>Neoptera</taxon>
        <taxon>Endopterygota</taxon>
        <taxon>Lepidoptera</taxon>
        <taxon>Glossata</taxon>
        <taxon>Ditrysia</taxon>
        <taxon>Geometroidea</taxon>
        <taxon>Geometridae</taxon>
        <taxon>Larentiinae</taxon>
        <taxon>Operophtera</taxon>
    </lineage>
</organism>
<evidence type="ECO:0000313" key="2">
    <source>
        <dbReference type="Proteomes" id="UP000037510"/>
    </source>
</evidence>
<dbReference type="GO" id="GO:0008081">
    <property type="term" value="F:phosphoric diester hydrolase activity"/>
    <property type="evidence" value="ECO:0007669"/>
    <property type="project" value="InterPro"/>
</dbReference>
<dbReference type="EMBL" id="JTDY01001485">
    <property type="protein sequence ID" value="KOB73759.1"/>
    <property type="molecule type" value="Genomic_DNA"/>
</dbReference>
<gene>
    <name evidence="1" type="ORF">OBRU01_10975</name>
</gene>
<proteinExistence type="predicted"/>
<comment type="caution">
    <text evidence="1">The sequence shown here is derived from an EMBL/GenBank/DDBJ whole genome shotgun (WGS) entry which is preliminary data.</text>
</comment>
<protein>
    <submittedName>
        <fullName evidence="1">Putative glycosylphosphatidylinositol-specific phospholipase C</fullName>
    </submittedName>
</protein>
<dbReference type="SUPFAM" id="SSF51695">
    <property type="entry name" value="PLC-like phosphodiesterases"/>
    <property type="match status" value="1"/>
</dbReference>
<dbReference type="STRING" id="104452.A0A0L7LEG0"/>
<reference evidence="1 2" key="1">
    <citation type="journal article" date="2015" name="Genome Biol. Evol.">
        <title>The genome of winter moth (Operophtera brumata) provides a genomic perspective on sexual dimorphism and phenology.</title>
        <authorList>
            <person name="Derks M.F."/>
            <person name="Smit S."/>
            <person name="Salis L."/>
            <person name="Schijlen E."/>
            <person name="Bossers A."/>
            <person name="Mateman C."/>
            <person name="Pijl A.S."/>
            <person name="de Ridder D."/>
            <person name="Groenen M.A."/>
            <person name="Visser M.E."/>
            <person name="Megens H.J."/>
        </authorList>
    </citation>
    <scope>NUCLEOTIDE SEQUENCE [LARGE SCALE GENOMIC DNA]</scope>
    <source>
        <strain evidence="1">WM2013NL</strain>
        <tissue evidence="1">Head and thorax</tissue>
    </source>
</reference>
<keyword evidence="2" id="KW-1185">Reference proteome</keyword>
<accession>A0A0L7LEG0</accession>